<dbReference type="PANTHER" id="PTHR34047:SF8">
    <property type="entry name" value="PROTEIN YKFC"/>
    <property type="match status" value="1"/>
</dbReference>
<dbReference type="InterPro" id="IPR051083">
    <property type="entry name" value="GrpII_Intron_Splice-Mob/Def"/>
</dbReference>
<accession>A0A7G9YH79</accession>
<sequence length="128" mass="14489">MVEEHVNRLQTRIAKAVKQGKWYLVKRLRYLLTHSFYAKLLASIACNSRIVGKRTAGIDGAKWITPNSKMNAALKLSDKKYKAKPLRRAYISKPGTDKKRPLGIPTMHDRAMQALHALLATTDCRNNS</sequence>
<protein>
    <recommendedName>
        <fullName evidence="1">Reverse transcriptase N-terminal domain-containing protein</fullName>
    </recommendedName>
</protein>
<organism evidence="2">
    <name type="scientific">Candidatus Methanogaster sp. ANME-2c ERB4</name>
    <dbReference type="NCBI Taxonomy" id="2759911"/>
    <lineage>
        <taxon>Archaea</taxon>
        <taxon>Methanobacteriati</taxon>
        <taxon>Methanobacteriota</taxon>
        <taxon>Stenosarchaea group</taxon>
        <taxon>Methanomicrobia</taxon>
        <taxon>Methanosarcinales</taxon>
        <taxon>ANME-2 cluster</taxon>
        <taxon>Candidatus Methanogasteraceae</taxon>
        <taxon>Candidatus Methanogaster</taxon>
    </lineage>
</organism>
<evidence type="ECO:0000313" key="2">
    <source>
        <dbReference type="EMBL" id="QNO47363.1"/>
    </source>
</evidence>
<dbReference type="PANTHER" id="PTHR34047">
    <property type="entry name" value="NUCLEAR INTRON MATURASE 1, MITOCHONDRIAL-RELATED"/>
    <property type="match status" value="1"/>
</dbReference>
<feature type="domain" description="Reverse transcriptase N-terminal" evidence="1">
    <location>
        <begin position="2"/>
        <end position="76"/>
    </location>
</feature>
<proteinExistence type="predicted"/>
<evidence type="ECO:0000259" key="1">
    <source>
        <dbReference type="Pfam" id="PF13655"/>
    </source>
</evidence>
<name>A0A7G9YH79_9EURY</name>
<gene>
    <name evidence="2" type="ORF">LNGCCOLK_00040</name>
</gene>
<reference evidence="2" key="1">
    <citation type="submission" date="2020-06" db="EMBL/GenBank/DDBJ databases">
        <title>Unique genomic features of the anaerobic methanotrophic archaea.</title>
        <authorList>
            <person name="Chadwick G.L."/>
            <person name="Skennerton C.T."/>
            <person name="Laso-Perez R."/>
            <person name="Leu A.O."/>
            <person name="Speth D.R."/>
            <person name="Yu H."/>
            <person name="Morgan-Lang C."/>
            <person name="Hatzenpichler R."/>
            <person name="Goudeau D."/>
            <person name="Malmstrom R."/>
            <person name="Brazelton W.J."/>
            <person name="Woyke T."/>
            <person name="Hallam S.J."/>
            <person name="Tyson G.W."/>
            <person name="Wegener G."/>
            <person name="Boetius A."/>
            <person name="Orphan V."/>
        </authorList>
    </citation>
    <scope>NUCLEOTIDE SEQUENCE</scope>
</reference>
<dbReference type="Pfam" id="PF13655">
    <property type="entry name" value="RVT_N"/>
    <property type="match status" value="1"/>
</dbReference>
<dbReference type="EMBL" id="MT631260">
    <property type="protein sequence ID" value="QNO47363.1"/>
    <property type="molecule type" value="Genomic_DNA"/>
</dbReference>
<dbReference type="AlphaFoldDB" id="A0A7G9YH79"/>
<dbReference type="InterPro" id="IPR025960">
    <property type="entry name" value="RVT_N"/>
</dbReference>